<dbReference type="PANTHER" id="PTHR32060:SF30">
    <property type="entry name" value="CARBOXY-TERMINAL PROCESSING PROTEASE CTPA"/>
    <property type="match status" value="1"/>
</dbReference>
<keyword evidence="9" id="KW-1185">Reference proteome</keyword>
<dbReference type="GO" id="GO:0030288">
    <property type="term" value="C:outer membrane-bounded periplasmic space"/>
    <property type="evidence" value="ECO:0007669"/>
    <property type="project" value="TreeGrafter"/>
</dbReference>
<dbReference type="SUPFAM" id="SSF47090">
    <property type="entry name" value="PGBD-like"/>
    <property type="match status" value="1"/>
</dbReference>
<dbReference type="GeneID" id="98063214"/>
<dbReference type="KEGG" id="mpec:B9O19_01834"/>
<keyword evidence="3 5" id="KW-0378">Hydrolase</keyword>
<dbReference type="Pfam" id="PF03572">
    <property type="entry name" value="Peptidase_S41"/>
    <property type="match status" value="1"/>
</dbReference>
<dbReference type="CDD" id="cd07560">
    <property type="entry name" value="Peptidase_S41_CPP"/>
    <property type="match status" value="1"/>
</dbReference>
<feature type="chain" id="PRO_5014927605" evidence="6">
    <location>
        <begin position="28"/>
        <end position="509"/>
    </location>
</feature>
<dbReference type="InterPro" id="IPR005151">
    <property type="entry name" value="Tail-specific_protease"/>
</dbReference>
<dbReference type="Pfam" id="PF01471">
    <property type="entry name" value="PG_binding_1"/>
    <property type="match status" value="1"/>
</dbReference>
<sequence length="509" mass="55475">MKNFKRLLAAAIAASCLVLPFGGTVTADEPETAVSTAAPADQSQNGEFISDYVSQVIDYLSVYAKDGVNQLSLYKAGLLEILKQHPELYETVMSAILGSIDEHSVFYKSGEFEQFISQLEGAVGGIGITFNESNGNLIVGSVYENSPAAKAGILTGDILYSADGNNLLGVSIEVAQKYIRGQVGSPVTVGVLREGVDDVLYFTLTREEIGEKQSVAYKIVSAPDEQNEQNSAKVMYIKIYGFMDNTSDQFDAAVKEADSQNINNIIIDVRDNGGGYITQAVKVANYFVPNGNVIVTEDHKVDLFDITYKSNNERTQKNDVVVLVNEYSASASEILAAAIKENEVGVLIGTKTYGKGTVQSSVSLKDGEAMKYTAAYYLTPSGENIDKIGITPDAVVENGSVPFDYSGYEDFDYSRIYNPGDSDANISKAKKILNVWGRYNGNINDPYFDSELESAVAQFQNNQELFPYGVLDLTTQRELYNALQNTTVIVDNQLEAAFKHFGLKAEIIE</sequence>
<dbReference type="SUPFAM" id="SSF50156">
    <property type="entry name" value="PDZ domain-like"/>
    <property type="match status" value="1"/>
</dbReference>
<protein>
    <submittedName>
        <fullName evidence="8">Peptidase S41</fullName>
    </submittedName>
</protein>
<comment type="similarity">
    <text evidence="1 5">Belongs to the peptidase S41A family.</text>
</comment>
<dbReference type="GO" id="GO:0004175">
    <property type="term" value="F:endopeptidase activity"/>
    <property type="evidence" value="ECO:0007669"/>
    <property type="project" value="TreeGrafter"/>
</dbReference>
<dbReference type="GO" id="GO:0006508">
    <property type="term" value="P:proteolysis"/>
    <property type="evidence" value="ECO:0007669"/>
    <property type="project" value="UniProtKB-KW"/>
</dbReference>
<feature type="domain" description="PDZ" evidence="7">
    <location>
        <begin position="115"/>
        <end position="180"/>
    </location>
</feature>
<dbReference type="InterPro" id="IPR004447">
    <property type="entry name" value="Peptidase_S41A"/>
</dbReference>
<dbReference type="PROSITE" id="PS50106">
    <property type="entry name" value="PDZ"/>
    <property type="match status" value="1"/>
</dbReference>
<dbReference type="InterPro" id="IPR036034">
    <property type="entry name" value="PDZ_sf"/>
</dbReference>
<dbReference type="Pfam" id="PF13180">
    <property type="entry name" value="PDZ_2"/>
    <property type="match status" value="1"/>
</dbReference>
<dbReference type="Gene3D" id="3.90.226.10">
    <property type="entry name" value="2-enoyl-CoA Hydratase, Chain A, domain 1"/>
    <property type="match status" value="1"/>
</dbReference>
<evidence type="ECO:0000256" key="6">
    <source>
        <dbReference type="SAM" id="SignalP"/>
    </source>
</evidence>
<keyword evidence="2 5" id="KW-0645">Protease</keyword>
<proteinExistence type="inferred from homology"/>
<dbReference type="Proteomes" id="UP000235589">
    <property type="component" value="Chromosome"/>
</dbReference>
<dbReference type="AlphaFoldDB" id="A0A2K9P3Z5"/>
<dbReference type="CDD" id="cd06782">
    <property type="entry name" value="cpPDZ_CPP-like"/>
    <property type="match status" value="1"/>
</dbReference>
<dbReference type="InterPro" id="IPR036365">
    <property type="entry name" value="PGBD-like_sf"/>
</dbReference>
<dbReference type="InterPro" id="IPR002477">
    <property type="entry name" value="Peptidoglycan-bd-like"/>
</dbReference>
<dbReference type="SMART" id="SM00228">
    <property type="entry name" value="PDZ"/>
    <property type="match status" value="1"/>
</dbReference>
<dbReference type="OrthoDB" id="9812068at2"/>
<evidence type="ECO:0000256" key="3">
    <source>
        <dbReference type="ARBA" id="ARBA00022801"/>
    </source>
</evidence>
<feature type="signal peptide" evidence="6">
    <location>
        <begin position="1"/>
        <end position="27"/>
    </location>
</feature>
<accession>A0A2K9P3Z5</accession>
<keyword evidence="6" id="KW-0732">Signal</keyword>
<dbReference type="GO" id="GO:0008236">
    <property type="term" value="F:serine-type peptidase activity"/>
    <property type="evidence" value="ECO:0007669"/>
    <property type="project" value="UniProtKB-KW"/>
</dbReference>
<dbReference type="InterPro" id="IPR001478">
    <property type="entry name" value="PDZ"/>
</dbReference>
<name>A0A2K9P3Z5_9FIRM</name>
<keyword evidence="4 5" id="KW-0720">Serine protease</keyword>
<dbReference type="SMART" id="SM00245">
    <property type="entry name" value="TSPc"/>
    <property type="match status" value="1"/>
</dbReference>
<dbReference type="Gene3D" id="3.30.750.44">
    <property type="match status" value="1"/>
</dbReference>
<dbReference type="NCBIfam" id="TIGR00225">
    <property type="entry name" value="prc"/>
    <property type="match status" value="1"/>
</dbReference>
<organism evidence="8 9">
    <name type="scientific">Monoglobus pectinilyticus</name>
    <dbReference type="NCBI Taxonomy" id="1981510"/>
    <lineage>
        <taxon>Bacteria</taxon>
        <taxon>Bacillati</taxon>
        <taxon>Bacillota</taxon>
        <taxon>Clostridia</taxon>
        <taxon>Monoglobales</taxon>
        <taxon>Monoglobaceae</taxon>
        <taxon>Monoglobus</taxon>
    </lineage>
</organism>
<dbReference type="Gene3D" id="1.10.101.10">
    <property type="entry name" value="PGBD-like superfamily/PGBD"/>
    <property type="match status" value="1"/>
</dbReference>
<dbReference type="PANTHER" id="PTHR32060">
    <property type="entry name" value="TAIL-SPECIFIC PROTEASE"/>
    <property type="match status" value="1"/>
</dbReference>
<gene>
    <name evidence="8" type="ORF">B9O19_01834</name>
</gene>
<reference evidence="8 9" key="1">
    <citation type="submission" date="2017-04" db="EMBL/GenBank/DDBJ databases">
        <title>Monoglobus pectinilyticus 14 draft genome.</title>
        <authorList>
            <person name="Kim C."/>
            <person name="Rosendale D.I."/>
            <person name="Kelly W.J."/>
            <person name="Tannock G.W."/>
            <person name="Patchett M.L."/>
            <person name="Jordens J.Z."/>
        </authorList>
    </citation>
    <scope>NUCLEOTIDE SEQUENCE [LARGE SCALE GENOMIC DNA]</scope>
    <source>
        <strain evidence="8 9">14</strain>
    </source>
</reference>
<dbReference type="InterPro" id="IPR029045">
    <property type="entry name" value="ClpP/crotonase-like_dom_sf"/>
</dbReference>
<evidence type="ECO:0000256" key="5">
    <source>
        <dbReference type="RuleBase" id="RU004404"/>
    </source>
</evidence>
<dbReference type="EMBL" id="CP020991">
    <property type="protein sequence ID" value="AUO19983.1"/>
    <property type="molecule type" value="Genomic_DNA"/>
</dbReference>
<evidence type="ECO:0000256" key="1">
    <source>
        <dbReference type="ARBA" id="ARBA00009179"/>
    </source>
</evidence>
<evidence type="ECO:0000256" key="2">
    <source>
        <dbReference type="ARBA" id="ARBA00022670"/>
    </source>
</evidence>
<dbReference type="InterPro" id="IPR036366">
    <property type="entry name" value="PGBDSf"/>
</dbReference>
<evidence type="ECO:0000313" key="8">
    <source>
        <dbReference type="EMBL" id="AUO19983.1"/>
    </source>
</evidence>
<evidence type="ECO:0000259" key="7">
    <source>
        <dbReference type="PROSITE" id="PS50106"/>
    </source>
</evidence>
<evidence type="ECO:0000313" key="9">
    <source>
        <dbReference type="Proteomes" id="UP000235589"/>
    </source>
</evidence>
<dbReference type="GO" id="GO:0007165">
    <property type="term" value="P:signal transduction"/>
    <property type="evidence" value="ECO:0007669"/>
    <property type="project" value="TreeGrafter"/>
</dbReference>
<dbReference type="RefSeq" id="WP_102366138.1">
    <property type="nucleotide sequence ID" value="NZ_CP020991.1"/>
</dbReference>
<dbReference type="SUPFAM" id="SSF52096">
    <property type="entry name" value="ClpP/crotonase"/>
    <property type="match status" value="1"/>
</dbReference>
<evidence type="ECO:0000256" key="4">
    <source>
        <dbReference type="ARBA" id="ARBA00022825"/>
    </source>
</evidence>
<dbReference type="Gene3D" id="2.30.42.10">
    <property type="match status" value="1"/>
</dbReference>